<proteinExistence type="predicted"/>
<sequence>MAGNSNIMEDESFFIEKKGKVLTQNEKNLALFCIYLIIHLSA</sequence>
<protein>
    <submittedName>
        <fullName evidence="1">Uncharacterized protein</fullName>
    </submittedName>
</protein>
<accession>A0A0U1KWU9</accession>
<dbReference type="EMBL" id="CTRP01000005">
    <property type="protein sequence ID" value="CQR71599.1"/>
    <property type="molecule type" value="Genomic_DNA"/>
</dbReference>
<evidence type="ECO:0000313" key="1">
    <source>
        <dbReference type="EMBL" id="CQR71599.1"/>
    </source>
</evidence>
<evidence type="ECO:0000313" key="2">
    <source>
        <dbReference type="Proteomes" id="UP000049855"/>
    </source>
</evidence>
<dbReference type="Proteomes" id="UP000049855">
    <property type="component" value="Unassembled WGS sequence"/>
</dbReference>
<organism evidence="1 2">
    <name type="scientific">Sporomusa ovata</name>
    <dbReference type="NCBI Taxonomy" id="2378"/>
    <lineage>
        <taxon>Bacteria</taxon>
        <taxon>Bacillati</taxon>
        <taxon>Bacillota</taxon>
        <taxon>Negativicutes</taxon>
        <taxon>Selenomonadales</taxon>
        <taxon>Sporomusaceae</taxon>
        <taxon>Sporomusa</taxon>
    </lineage>
</organism>
<reference evidence="2" key="1">
    <citation type="submission" date="2015-03" db="EMBL/GenBank/DDBJ databases">
        <authorList>
            <person name="Nijsse Bart"/>
        </authorList>
    </citation>
    <scope>NUCLEOTIDE SEQUENCE [LARGE SCALE GENOMIC DNA]</scope>
</reference>
<dbReference type="AlphaFoldDB" id="A0A0U1KWU9"/>
<gene>
    <name evidence="1" type="ORF">SpAn4DRAFT_3465</name>
</gene>
<keyword evidence="2" id="KW-1185">Reference proteome</keyword>
<name>A0A0U1KWU9_9FIRM</name>